<comment type="similarity">
    <text evidence="2">Belongs to the CDC50/LEM3 family.</text>
</comment>
<sequence length="433" mass="48302">MCGRWRLCSFPRVVVFGRRRLLLPQPSPGGPRERFLVDSLRGGPPSASSQILRRLRFSGAPRPLSLSLPGRSLHQGAFFTTGRAMAPANGDAAGPSSSQDGLVATMKKRNKPQYHQFTQQQLPACKPILAPQTVIPVLLFVGIVFIPIGLGCIAASNRVVKVVYQYETSCVPGYMIDNKIAYIQNPSIDKTCTRILKVPKDMKQPIYIYYQLDKFYQNHRRYVTSRSDKQLRSPNEVNNTESCKPEATEHGSPVVPCGLVAWSLFNDTYSFARGNEVLMVHKRGISWRSEREDIFGKQVFPRNFQNGTLIGGGTLDPRIPLSRQEDLIVWMRTAALPTFRKLYGRIEVDLHADELTVTLQNNYNTYNFGGKKTLVLSTAGVLGGKSDFLGRGYVVVGLACLALAMLLTLLYLAFPLKEEHLALRYPLSGRPAR</sequence>
<dbReference type="Proteomes" id="UP000823388">
    <property type="component" value="Chromosome 2N"/>
</dbReference>
<feature type="transmembrane region" description="Helical" evidence="7">
    <location>
        <begin position="393"/>
        <end position="414"/>
    </location>
</feature>
<dbReference type="InterPro" id="IPR005045">
    <property type="entry name" value="CDC50/LEM3_fam"/>
</dbReference>
<comment type="subcellular location">
    <subcellularLocation>
        <location evidence="1">Membrane</location>
    </subcellularLocation>
</comment>
<evidence type="ECO:0000313" key="8">
    <source>
        <dbReference type="EMBL" id="KAG2636822.1"/>
    </source>
</evidence>
<keyword evidence="9" id="KW-1185">Reference proteome</keyword>
<accession>A0A8T0VKP2</accession>
<dbReference type="EMBL" id="CM029040">
    <property type="protein sequence ID" value="KAG2636822.1"/>
    <property type="molecule type" value="Genomic_DNA"/>
</dbReference>
<evidence type="ECO:0000256" key="3">
    <source>
        <dbReference type="ARBA" id="ARBA00022692"/>
    </source>
</evidence>
<evidence type="ECO:0008006" key="10">
    <source>
        <dbReference type="Google" id="ProtNLM"/>
    </source>
</evidence>
<organism evidence="8 9">
    <name type="scientific">Panicum virgatum</name>
    <name type="common">Blackwell switchgrass</name>
    <dbReference type="NCBI Taxonomy" id="38727"/>
    <lineage>
        <taxon>Eukaryota</taxon>
        <taxon>Viridiplantae</taxon>
        <taxon>Streptophyta</taxon>
        <taxon>Embryophyta</taxon>
        <taxon>Tracheophyta</taxon>
        <taxon>Spermatophyta</taxon>
        <taxon>Magnoliopsida</taxon>
        <taxon>Liliopsida</taxon>
        <taxon>Poales</taxon>
        <taxon>Poaceae</taxon>
        <taxon>PACMAD clade</taxon>
        <taxon>Panicoideae</taxon>
        <taxon>Panicodae</taxon>
        <taxon>Paniceae</taxon>
        <taxon>Panicinae</taxon>
        <taxon>Panicum</taxon>
        <taxon>Panicum sect. Hiantes</taxon>
    </lineage>
</organism>
<reference evidence="8" key="1">
    <citation type="submission" date="2020-05" db="EMBL/GenBank/DDBJ databases">
        <title>WGS assembly of Panicum virgatum.</title>
        <authorList>
            <person name="Lovell J.T."/>
            <person name="Jenkins J."/>
            <person name="Shu S."/>
            <person name="Juenger T.E."/>
            <person name="Schmutz J."/>
        </authorList>
    </citation>
    <scope>NUCLEOTIDE SEQUENCE</scope>
    <source>
        <strain evidence="8">AP13</strain>
    </source>
</reference>
<evidence type="ECO:0000256" key="2">
    <source>
        <dbReference type="ARBA" id="ARBA00009457"/>
    </source>
</evidence>
<dbReference type="GO" id="GO:0005886">
    <property type="term" value="C:plasma membrane"/>
    <property type="evidence" value="ECO:0007669"/>
    <property type="project" value="TreeGrafter"/>
</dbReference>
<dbReference type="PANTHER" id="PTHR10926:SF27">
    <property type="entry name" value="ALA-INTERACTING SUBUNIT"/>
    <property type="match status" value="1"/>
</dbReference>
<evidence type="ECO:0000256" key="6">
    <source>
        <dbReference type="SAM" id="MobiDB-lite"/>
    </source>
</evidence>
<evidence type="ECO:0000313" key="9">
    <source>
        <dbReference type="Proteomes" id="UP000823388"/>
    </source>
</evidence>
<dbReference type="GO" id="GO:0005794">
    <property type="term" value="C:Golgi apparatus"/>
    <property type="evidence" value="ECO:0007669"/>
    <property type="project" value="TreeGrafter"/>
</dbReference>
<gene>
    <name evidence="8" type="ORF">PVAP13_2NG391400</name>
</gene>
<evidence type="ECO:0000256" key="1">
    <source>
        <dbReference type="ARBA" id="ARBA00004370"/>
    </source>
</evidence>
<name>A0A8T0VKP2_PANVG</name>
<evidence type="ECO:0000256" key="5">
    <source>
        <dbReference type="ARBA" id="ARBA00023136"/>
    </source>
</evidence>
<keyword evidence="5 7" id="KW-0472">Membrane</keyword>
<comment type="caution">
    <text evidence="8">The sequence shown here is derived from an EMBL/GenBank/DDBJ whole genome shotgun (WGS) entry which is preliminary data.</text>
</comment>
<dbReference type="Pfam" id="PF03381">
    <property type="entry name" value="CDC50"/>
    <property type="match status" value="1"/>
</dbReference>
<dbReference type="GO" id="GO:0005783">
    <property type="term" value="C:endoplasmic reticulum"/>
    <property type="evidence" value="ECO:0007669"/>
    <property type="project" value="TreeGrafter"/>
</dbReference>
<feature type="transmembrane region" description="Helical" evidence="7">
    <location>
        <begin position="134"/>
        <end position="155"/>
    </location>
</feature>
<evidence type="ECO:0000256" key="4">
    <source>
        <dbReference type="ARBA" id="ARBA00022989"/>
    </source>
</evidence>
<keyword evidence="4 7" id="KW-1133">Transmembrane helix</keyword>
<feature type="region of interest" description="Disordered" evidence="6">
    <location>
        <begin position="226"/>
        <end position="248"/>
    </location>
</feature>
<dbReference type="PANTHER" id="PTHR10926">
    <property type="entry name" value="CELL CYCLE CONTROL PROTEIN 50"/>
    <property type="match status" value="1"/>
</dbReference>
<evidence type="ECO:0000256" key="7">
    <source>
        <dbReference type="SAM" id="Phobius"/>
    </source>
</evidence>
<keyword evidence="3 7" id="KW-0812">Transmembrane</keyword>
<protein>
    <recommendedName>
        <fullName evidence="10">ALA-interacting subunit</fullName>
    </recommendedName>
</protein>
<feature type="compositionally biased region" description="Polar residues" evidence="6">
    <location>
        <begin position="232"/>
        <end position="242"/>
    </location>
</feature>
<proteinExistence type="inferred from homology"/>
<dbReference type="AlphaFoldDB" id="A0A8T0VKP2"/>